<dbReference type="GeneID" id="59283079"/>
<accession>A0A8H6G569</accession>
<sequence>MFDLMKLPAELRIKIYEYALVRDVIRTVTTAHPFGALHPRYNKRVQVYYGEPKPTKSVTLRSRWTSYGNADVLRRKDLRNVKIIAGEVLEDEISWSYAIQPDGYPPLVNIFLTSRKVYSET</sequence>
<name>A0A8H6G569_9LECA</name>
<reference evidence="1 2" key="1">
    <citation type="journal article" date="2020" name="Genomics">
        <title>Complete, high-quality genomes from long-read metagenomic sequencing of two wolf lichen thalli reveals enigmatic genome architecture.</title>
        <authorList>
            <person name="McKenzie S.K."/>
            <person name="Walston R.F."/>
            <person name="Allen J.L."/>
        </authorList>
    </citation>
    <scope>NUCLEOTIDE SEQUENCE [LARGE SCALE GENOMIC DNA]</scope>
    <source>
        <strain evidence="1">WasteWater2</strain>
    </source>
</reference>
<keyword evidence="2" id="KW-1185">Reference proteome</keyword>
<dbReference type="RefSeq" id="XP_037169991.1">
    <property type="nucleotide sequence ID" value="XM_037303344.1"/>
</dbReference>
<proteinExistence type="predicted"/>
<dbReference type="EMBL" id="JACCJC010000003">
    <property type="protein sequence ID" value="KAF6240732.1"/>
    <property type="molecule type" value="Genomic_DNA"/>
</dbReference>
<gene>
    <name evidence="1" type="ORF">HO173_001405</name>
</gene>
<evidence type="ECO:0000313" key="1">
    <source>
        <dbReference type="EMBL" id="KAF6240732.1"/>
    </source>
</evidence>
<dbReference type="OrthoDB" id="5378436at2759"/>
<dbReference type="Proteomes" id="UP000578531">
    <property type="component" value="Unassembled WGS sequence"/>
</dbReference>
<protein>
    <submittedName>
        <fullName evidence="1">Uncharacterized protein</fullName>
    </submittedName>
</protein>
<organism evidence="1 2">
    <name type="scientific">Letharia columbiana</name>
    <dbReference type="NCBI Taxonomy" id="112416"/>
    <lineage>
        <taxon>Eukaryota</taxon>
        <taxon>Fungi</taxon>
        <taxon>Dikarya</taxon>
        <taxon>Ascomycota</taxon>
        <taxon>Pezizomycotina</taxon>
        <taxon>Lecanoromycetes</taxon>
        <taxon>OSLEUM clade</taxon>
        <taxon>Lecanoromycetidae</taxon>
        <taxon>Lecanorales</taxon>
        <taxon>Lecanorineae</taxon>
        <taxon>Parmeliaceae</taxon>
        <taxon>Letharia</taxon>
    </lineage>
</organism>
<evidence type="ECO:0000313" key="2">
    <source>
        <dbReference type="Proteomes" id="UP000578531"/>
    </source>
</evidence>
<comment type="caution">
    <text evidence="1">The sequence shown here is derived from an EMBL/GenBank/DDBJ whole genome shotgun (WGS) entry which is preliminary data.</text>
</comment>
<dbReference type="AlphaFoldDB" id="A0A8H6G569"/>